<accession>A0A2C5YJJ1</accession>
<sequence>MGHPQDARYGSSEAHGASGRLAETACLAAYLPLLHHSRSNPLLAAGDVNSLIRPITGLVSPPVRSPFYLLVLNSHLDFKRPASPVLFLPFPLSCKSYASGCFSGHSHSFFQVFLIITLFNIIILPNLFLGRRYTPCQAPNQSFVSDLEEEKIPGET</sequence>
<dbReference type="Proteomes" id="UP000226192">
    <property type="component" value="Unassembled WGS sequence"/>
</dbReference>
<reference evidence="2 3" key="1">
    <citation type="submission" date="2017-06" db="EMBL/GenBank/DDBJ databases">
        <title>Ant-infecting Ophiocordyceps genomes reveal a high diversity of potential behavioral manipulation genes and a possible major role for enterotoxins.</title>
        <authorList>
            <person name="De Bekker C."/>
            <person name="Evans H.C."/>
            <person name="Brachmann A."/>
            <person name="Hughes D.P."/>
        </authorList>
    </citation>
    <scope>NUCLEOTIDE SEQUENCE [LARGE SCALE GENOMIC DNA]</scope>
    <source>
        <strain evidence="2 3">Map64</strain>
    </source>
</reference>
<gene>
    <name evidence="2" type="ORF">CDD81_4476</name>
</gene>
<comment type="caution">
    <text evidence="2">The sequence shown here is derived from an EMBL/GenBank/DDBJ whole genome shotgun (WGS) entry which is preliminary data.</text>
</comment>
<dbReference type="AlphaFoldDB" id="A0A2C5YJJ1"/>
<name>A0A2C5YJJ1_9HYPO</name>
<organism evidence="2 3">
    <name type="scientific">Ophiocordyceps australis</name>
    <dbReference type="NCBI Taxonomy" id="1399860"/>
    <lineage>
        <taxon>Eukaryota</taxon>
        <taxon>Fungi</taxon>
        <taxon>Dikarya</taxon>
        <taxon>Ascomycota</taxon>
        <taxon>Pezizomycotina</taxon>
        <taxon>Sordariomycetes</taxon>
        <taxon>Hypocreomycetidae</taxon>
        <taxon>Hypocreales</taxon>
        <taxon>Ophiocordycipitaceae</taxon>
        <taxon>Ophiocordyceps</taxon>
    </lineage>
</organism>
<keyword evidence="3" id="KW-1185">Reference proteome</keyword>
<keyword evidence="1" id="KW-0472">Membrane</keyword>
<feature type="transmembrane region" description="Helical" evidence="1">
    <location>
        <begin position="109"/>
        <end position="129"/>
    </location>
</feature>
<protein>
    <submittedName>
        <fullName evidence="2">Uncharacterized protein</fullName>
    </submittedName>
</protein>
<proteinExistence type="predicted"/>
<evidence type="ECO:0000256" key="1">
    <source>
        <dbReference type="SAM" id="Phobius"/>
    </source>
</evidence>
<evidence type="ECO:0000313" key="3">
    <source>
        <dbReference type="Proteomes" id="UP000226192"/>
    </source>
</evidence>
<keyword evidence="1" id="KW-0812">Transmembrane</keyword>
<dbReference type="EMBL" id="NJET01000003">
    <property type="protein sequence ID" value="PHH67081.1"/>
    <property type="molecule type" value="Genomic_DNA"/>
</dbReference>
<keyword evidence="1" id="KW-1133">Transmembrane helix</keyword>
<evidence type="ECO:0000313" key="2">
    <source>
        <dbReference type="EMBL" id="PHH67081.1"/>
    </source>
</evidence>